<evidence type="ECO:0000259" key="8">
    <source>
        <dbReference type="PROSITE" id="PS50928"/>
    </source>
</evidence>
<accession>A0A1I1FWL8</accession>
<protein>
    <submittedName>
        <fullName evidence="9">Multiple sugar transport system permease protein</fullName>
    </submittedName>
</protein>
<feature type="domain" description="ABC transmembrane type-1" evidence="8">
    <location>
        <begin position="120"/>
        <end position="303"/>
    </location>
</feature>
<evidence type="ECO:0000256" key="3">
    <source>
        <dbReference type="ARBA" id="ARBA00022475"/>
    </source>
</evidence>
<dbReference type="Pfam" id="PF00528">
    <property type="entry name" value="BPD_transp_1"/>
    <property type="match status" value="1"/>
</dbReference>
<keyword evidence="6 7" id="KW-0472">Membrane</keyword>
<feature type="transmembrane region" description="Helical" evidence="7">
    <location>
        <begin position="275"/>
        <end position="297"/>
    </location>
</feature>
<dbReference type="GO" id="GO:0005886">
    <property type="term" value="C:plasma membrane"/>
    <property type="evidence" value="ECO:0007669"/>
    <property type="project" value="UniProtKB-SubCell"/>
</dbReference>
<dbReference type="CDD" id="cd06261">
    <property type="entry name" value="TM_PBP2"/>
    <property type="match status" value="1"/>
</dbReference>
<dbReference type="EMBL" id="FOLM01000001">
    <property type="protein sequence ID" value="SFC03422.1"/>
    <property type="molecule type" value="Genomic_DNA"/>
</dbReference>
<dbReference type="SUPFAM" id="SSF161098">
    <property type="entry name" value="MetI-like"/>
    <property type="match status" value="1"/>
</dbReference>
<feature type="transmembrane region" description="Helical" evidence="7">
    <location>
        <begin position="230"/>
        <end position="255"/>
    </location>
</feature>
<name>A0A1I1FWL8_9ACTN</name>
<evidence type="ECO:0000313" key="10">
    <source>
        <dbReference type="Proteomes" id="UP000199207"/>
    </source>
</evidence>
<comment type="similarity">
    <text evidence="7">Belongs to the binding-protein-dependent transport system permease family.</text>
</comment>
<evidence type="ECO:0000256" key="5">
    <source>
        <dbReference type="ARBA" id="ARBA00022989"/>
    </source>
</evidence>
<keyword evidence="9" id="KW-0762">Sugar transport</keyword>
<evidence type="ECO:0000256" key="6">
    <source>
        <dbReference type="ARBA" id="ARBA00023136"/>
    </source>
</evidence>
<dbReference type="STRING" id="910347.SAMN05421773_101892"/>
<feature type="transmembrane region" description="Helical" evidence="7">
    <location>
        <begin position="188"/>
        <end position="209"/>
    </location>
</feature>
<evidence type="ECO:0000256" key="4">
    <source>
        <dbReference type="ARBA" id="ARBA00022692"/>
    </source>
</evidence>
<dbReference type="RefSeq" id="WP_093837218.1">
    <property type="nucleotide sequence ID" value="NZ_FOLM01000001.1"/>
</dbReference>
<evidence type="ECO:0000256" key="7">
    <source>
        <dbReference type="RuleBase" id="RU363032"/>
    </source>
</evidence>
<evidence type="ECO:0000313" key="9">
    <source>
        <dbReference type="EMBL" id="SFC03422.1"/>
    </source>
</evidence>
<keyword evidence="10" id="KW-1185">Reference proteome</keyword>
<evidence type="ECO:0000256" key="2">
    <source>
        <dbReference type="ARBA" id="ARBA00022448"/>
    </source>
</evidence>
<feature type="transmembrane region" description="Helical" evidence="7">
    <location>
        <begin position="155"/>
        <end position="176"/>
    </location>
</feature>
<dbReference type="InterPro" id="IPR000515">
    <property type="entry name" value="MetI-like"/>
</dbReference>
<evidence type="ECO:0000256" key="1">
    <source>
        <dbReference type="ARBA" id="ARBA00004651"/>
    </source>
</evidence>
<keyword evidence="2 7" id="KW-0813">Transport</keyword>
<keyword evidence="3" id="KW-1003">Cell membrane</keyword>
<keyword evidence="4 7" id="KW-0812">Transmembrane</keyword>
<organism evidence="9 10">
    <name type="scientific">Streptomyces aidingensis</name>
    <dbReference type="NCBI Taxonomy" id="910347"/>
    <lineage>
        <taxon>Bacteria</taxon>
        <taxon>Bacillati</taxon>
        <taxon>Actinomycetota</taxon>
        <taxon>Actinomycetes</taxon>
        <taxon>Kitasatosporales</taxon>
        <taxon>Streptomycetaceae</taxon>
        <taxon>Streptomyces</taxon>
    </lineage>
</organism>
<dbReference type="InterPro" id="IPR035906">
    <property type="entry name" value="MetI-like_sf"/>
</dbReference>
<dbReference type="Gene3D" id="1.10.3720.10">
    <property type="entry name" value="MetI-like"/>
    <property type="match status" value="1"/>
</dbReference>
<dbReference type="AlphaFoldDB" id="A0A1I1FWL8"/>
<feature type="transmembrane region" description="Helical" evidence="7">
    <location>
        <begin position="119"/>
        <end position="143"/>
    </location>
</feature>
<sequence>MTAPATAAPATAVPATAVPATAVPAAAVPAAAVPAAAVPATPPAAAARPPWPRRNAGQIALTAIALPLALLWLLPFGWALSTSLKPEGETQVLPVHWIPQDVTLGAYRSVLGEGDLQVWLLNSLIVSVGVTALCVAVSAAAAYGFARTRFRFRRALFGLTLAGIMVPGTVLTAPLFATMRSLGLVDTYWGIILPQVVAPAMVFILYTFFRGIPRELEEAAVLDGAGRWRIFLTIVVPLSRPVLAAVSIFVFIVSWNNFMWPFLVTTDPDLATLPVGLATVAGALLAALPLLLVFVFFQRQIVRGVAHTGIAGS</sequence>
<dbReference type="GO" id="GO:0055085">
    <property type="term" value="P:transmembrane transport"/>
    <property type="evidence" value="ECO:0007669"/>
    <property type="project" value="InterPro"/>
</dbReference>
<dbReference type="PANTHER" id="PTHR43744">
    <property type="entry name" value="ABC TRANSPORTER PERMEASE PROTEIN MG189-RELATED-RELATED"/>
    <property type="match status" value="1"/>
</dbReference>
<proteinExistence type="inferred from homology"/>
<dbReference type="PANTHER" id="PTHR43744:SF12">
    <property type="entry name" value="ABC TRANSPORTER PERMEASE PROTEIN MG189-RELATED"/>
    <property type="match status" value="1"/>
</dbReference>
<gene>
    <name evidence="9" type="ORF">SAMN05421773_101892</name>
</gene>
<dbReference type="Proteomes" id="UP000199207">
    <property type="component" value="Unassembled WGS sequence"/>
</dbReference>
<dbReference type="OrthoDB" id="2063054at2"/>
<feature type="transmembrane region" description="Helical" evidence="7">
    <location>
        <begin position="59"/>
        <end position="80"/>
    </location>
</feature>
<keyword evidence="5 7" id="KW-1133">Transmembrane helix</keyword>
<dbReference type="PROSITE" id="PS50928">
    <property type="entry name" value="ABC_TM1"/>
    <property type="match status" value="1"/>
</dbReference>
<comment type="subcellular location">
    <subcellularLocation>
        <location evidence="1 7">Cell membrane</location>
        <topology evidence="1 7">Multi-pass membrane protein</topology>
    </subcellularLocation>
</comment>
<reference evidence="9 10" key="1">
    <citation type="submission" date="2016-10" db="EMBL/GenBank/DDBJ databases">
        <authorList>
            <person name="de Groot N.N."/>
        </authorList>
    </citation>
    <scope>NUCLEOTIDE SEQUENCE [LARGE SCALE GENOMIC DNA]</scope>
    <source>
        <strain evidence="9 10">CGMCC 4.5739</strain>
    </source>
</reference>